<dbReference type="RefSeq" id="WP_145225358.1">
    <property type="nucleotide sequence ID" value="NZ_VIVQ01000001.1"/>
</dbReference>
<comment type="caution">
    <text evidence="1">The sequence shown here is derived from an EMBL/GenBank/DDBJ whole genome shotgun (WGS) entry which is preliminary data.</text>
</comment>
<organism evidence="1 2">
    <name type="scientific">Rudaeicoccus suwonensis</name>
    <dbReference type="NCBI Taxonomy" id="657409"/>
    <lineage>
        <taxon>Bacteria</taxon>
        <taxon>Bacillati</taxon>
        <taxon>Actinomycetota</taxon>
        <taxon>Actinomycetes</taxon>
        <taxon>Micrococcales</taxon>
        <taxon>Dermacoccaceae</taxon>
        <taxon>Rudaeicoccus</taxon>
    </lineage>
</organism>
<proteinExistence type="predicted"/>
<name>A0A561E8B8_9MICO</name>
<dbReference type="SUPFAM" id="SSF51126">
    <property type="entry name" value="Pectin lyase-like"/>
    <property type="match status" value="1"/>
</dbReference>
<sequence length="407" mass="42901">MNSSELPNATLPRRRLLAFTAVGGLSAALWSIRLPPTWPPVISVPTGYARPTGAGYQPFEKLAQRGSITATASTVSPNASVTFASGTFSCKDFAVAHTYGVMFTSNVTGVYGSGSAKTVFQMTPGTSTQAKSIPAQKSGGTNQLCLMRVGDGWSNAPSSRPYQVAGFTLLGTTQPVDPKTGKPQTYNGLRLYSCKGVKVYDVLVKGIPGSSDFNPGETFSVCDYRSVNTSMQNVEVDGRNSAGVPVAGSGMGFNFTNGLTTTNCFSHDTAYGHGITHYQCTGAITHTDFASTNTGIPINFEQCVATINLVRFSAQANRAVTSAGDKKPGTPIFAVIDSSLGSSKVTITDPTMNGLTPTPSNPLVVVVHKTYNGAKQLQKTSDIRLVLSGRVRSDCIRFATNENIPFA</sequence>
<reference evidence="1 2" key="1">
    <citation type="submission" date="2019-06" db="EMBL/GenBank/DDBJ databases">
        <title>Sequencing the genomes of 1000 actinobacteria strains.</title>
        <authorList>
            <person name="Klenk H.-P."/>
        </authorList>
    </citation>
    <scope>NUCLEOTIDE SEQUENCE [LARGE SCALE GENOMIC DNA]</scope>
    <source>
        <strain evidence="1 2">DSM 19560</strain>
    </source>
</reference>
<gene>
    <name evidence="1" type="ORF">BKA23_0624</name>
</gene>
<protein>
    <recommendedName>
        <fullName evidence="3">Parallel beta helix pectate lyase-like protein</fullName>
    </recommendedName>
</protein>
<keyword evidence="2" id="KW-1185">Reference proteome</keyword>
<evidence type="ECO:0000313" key="1">
    <source>
        <dbReference type="EMBL" id="TWE11836.1"/>
    </source>
</evidence>
<dbReference type="InterPro" id="IPR011050">
    <property type="entry name" value="Pectin_lyase_fold/virulence"/>
</dbReference>
<dbReference type="OrthoDB" id="9772095at2"/>
<dbReference type="Proteomes" id="UP000318297">
    <property type="component" value="Unassembled WGS sequence"/>
</dbReference>
<dbReference type="EMBL" id="VIVQ01000001">
    <property type="protein sequence ID" value="TWE11836.1"/>
    <property type="molecule type" value="Genomic_DNA"/>
</dbReference>
<evidence type="ECO:0008006" key="3">
    <source>
        <dbReference type="Google" id="ProtNLM"/>
    </source>
</evidence>
<accession>A0A561E8B8</accession>
<dbReference type="AlphaFoldDB" id="A0A561E8B8"/>
<evidence type="ECO:0000313" key="2">
    <source>
        <dbReference type="Proteomes" id="UP000318297"/>
    </source>
</evidence>